<reference evidence="2" key="1">
    <citation type="submission" date="2023-06" db="EMBL/GenBank/DDBJ databases">
        <authorList>
            <consortium name="Lawrence Berkeley National Laboratory"/>
            <person name="Ahrendt S."/>
            <person name="Sahu N."/>
            <person name="Indic B."/>
            <person name="Wong-Bajracharya J."/>
            <person name="Merenyi Z."/>
            <person name="Ke H.-M."/>
            <person name="Monk M."/>
            <person name="Kocsube S."/>
            <person name="Drula E."/>
            <person name="Lipzen A."/>
            <person name="Balint B."/>
            <person name="Henrissat B."/>
            <person name="Andreopoulos B."/>
            <person name="Martin F.M."/>
            <person name="Harder C.B."/>
            <person name="Rigling D."/>
            <person name="Ford K.L."/>
            <person name="Foster G.D."/>
            <person name="Pangilinan J."/>
            <person name="Papanicolaou A."/>
            <person name="Barry K."/>
            <person name="LaButti K."/>
            <person name="Viragh M."/>
            <person name="Koriabine M."/>
            <person name="Yan M."/>
            <person name="Riley R."/>
            <person name="Champramary S."/>
            <person name="Plett K.L."/>
            <person name="Tsai I.J."/>
            <person name="Slot J."/>
            <person name="Sipos G."/>
            <person name="Plett J."/>
            <person name="Nagy L.G."/>
            <person name="Grigoriev I.V."/>
        </authorList>
    </citation>
    <scope>NUCLEOTIDE SEQUENCE</scope>
    <source>
        <strain evidence="2">ICMP 16352</strain>
    </source>
</reference>
<name>A0AA39PQY3_9AGAR</name>
<dbReference type="AlphaFoldDB" id="A0AA39PQY3"/>
<feature type="transmembrane region" description="Helical" evidence="1">
    <location>
        <begin position="51"/>
        <end position="71"/>
    </location>
</feature>
<evidence type="ECO:0000313" key="3">
    <source>
        <dbReference type="Proteomes" id="UP001175227"/>
    </source>
</evidence>
<accession>A0AA39PQY3</accession>
<dbReference type="Proteomes" id="UP001175227">
    <property type="component" value="Unassembled WGS sequence"/>
</dbReference>
<keyword evidence="1" id="KW-0472">Membrane</keyword>
<proteinExistence type="predicted"/>
<protein>
    <submittedName>
        <fullName evidence="2">Uncharacterized protein</fullName>
    </submittedName>
</protein>
<evidence type="ECO:0000313" key="2">
    <source>
        <dbReference type="EMBL" id="KAK0487598.1"/>
    </source>
</evidence>
<comment type="caution">
    <text evidence="2">The sequence shown here is derived from an EMBL/GenBank/DDBJ whole genome shotgun (WGS) entry which is preliminary data.</text>
</comment>
<feature type="transmembrane region" description="Helical" evidence="1">
    <location>
        <begin position="92"/>
        <end position="111"/>
    </location>
</feature>
<sequence length="132" mass="14742">MSLSGYRKHMHSGCLVHYLSSIHGSILHIRFVQSGTFTSRLLRAIRRPEDFSILVYHAGNYSVSVTFRIIALTNTLRMYCLTINKSRASSRLANLFLMSSSISGMLAPLVTMSGPRGLSLSFTMRSLRSVKV</sequence>
<organism evidence="2 3">
    <name type="scientific">Armillaria novae-zelandiae</name>
    <dbReference type="NCBI Taxonomy" id="153914"/>
    <lineage>
        <taxon>Eukaryota</taxon>
        <taxon>Fungi</taxon>
        <taxon>Dikarya</taxon>
        <taxon>Basidiomycota</taxon>
        <taxon>Agaricomycotina</taxon>
        <taxon>Agaricomycetes</taxon>
        <taxon>Agaricomycetidae</taxon>
        <taxon>Agaricales</taxon>
        <taxon>Marasmiineae</taxon>
        <taxon>Physalacriaceae</taxon>
        <taxon>Armillaria</taxon>
    </lineage>
</organism>
<keyword evidence="1" id="KW-0812">Transmembrane</keyword>
<evidence type="ECO:0000256" key="1">
    <source>
        <dbReference type="SAM" id="Phobius"/>
    </source>
</evidence>
<gene>
    <name evidence="2" type="ORF">IW261DRAFT_628950</name>
</gene>
<keyword evidence="1" id="KW-1133">Transmembrane helix</keyword>
<keyword evidence="3" id="KW-1185">Reference proteome</keyword>
<dbReference type="EMBL" id="JAUEPR010000003">
    <property type="protein sequence ID" value="KAK0487598.1"/>
    <property type="molecule type" value="Genomic_DNA"/>
</dbReference>